<dbReference type="Proteomes" id="UP000585474">
    <property type="component" value="Unassembled WGS sequence"/>
</dbReference>
<dbReference type="AlphaFoldDB" id="A0A7J0GG85"/>
<evidence type="ECO:0000259" key="5">
    <source>
        <dbReference type="PROSITE" id="PS50966"/>
    </source>
</evidence>
<evidence type="ECO:0000313" key="6">
    <source>
        <dbReference type="EMBL" id="GFZ09732.1"/>
    </source>
</evidence>
<dbReference type="EMBL" id="BJWL01000021">
    <property type="protein sequence ID" value="GFZ09732.1"/>
    <property type="molecule type" value="Genomic_DNA"/>
</dbReference>
<evidence type="ECO:0000256" key="2">
    <source>
        <dbReference type="ARBA" id="ARBA00022771"/>
    </source>
</evidence>
<name>A0A7J0GG85_9ERIC</name>
<evidence type="ECO:0000313" key="7">
    <source>
        <dbReference type="Proteomes" id="UP000585474"/>
    </source>
</evidence>
<accession>A0A7J0GG85</accession>
<keyword evidence="2 4" id="KW-0863">Zinc-finger</keyword>
<sequence length="251" mass="28403">MSSWLSSFMHPLLTLEEGGSVSSFGSFGASSDSFSVDADDALFPLAIAVVDVESDENWMWFMSELRKLLGLNTDNMPRLQLSLKRVRYGHFTLGIPERLYNWALECHEFPITQMMEHILHQMTSWFTERCNMVMRWTSILVPSAEKLNLRLYQLSEQLFLDIRSRVCSCRRWQLYGLTCAHAAAVLISCGQNAHLFAEHCFTVGSYCETYSHVINPIPDKSLWKEPGEVAEGGGATVDIAICHLRLVGVLC</sequence>
<dbReference type="GO" id="GO:0008270">
    <property type="term" value="F:zinc ion binding"/>
    <property type="evidence" value="ECO:0007669"/>
    <property type="project" value="UniProtKB-KW"/>
</dbReference>
<gene>
    <name evidence="6" type="ORF">Acr_21g0003310</name>
</gene>
<dbReference type="InterPro" id="IPR007527">
    <property type="entry name" value="Znf_SWIM"/>
</dbReference>
<evidence type="ECO:0000256" key="4">
    <source>
        <dbReference type="PROSITE-ProRule" id="PRU00325"/>
    </source>
</evidence>
<proteinExistence type="predicted"/>
<dbReference type="PANTHER" id="PTHR31973">
    <property type="entry name" value="POLYPROTEIN, PUTATIVE-RELATED"/>
    <property type="match status" value="1"/>
</dbReference>
<dbReference type="Pfam" id="PF04434">
    <property type="entry name" value="SWIM"/>
    <property type="match status" value="1"/>
</dbReference>
<reference evidence="6 7" key="1">
    <citation type="submission" date="2019-07" db="EMBL/GenBank/DDBJ databases">
        <title>De Novo Assembly of kiwifruit Actinidia rufa.</title>
        <authorList>
            <person name="Sugita-Konishi S."/>
            <person name="Sato K."/>
            <person name="Mori E."/>
            <person name="Abe Y."/>
            <person name="Kisaki G."/>
            <person name="Hamano K."/>
            <person name="Suezawa K."/>
            <person name="Otani M."/>
            <person name="Fukuda T."/>
            <person name="Manabe T."/>
            <person name="Gomi K."/>
            <person name="Tabuchi M."/>
            <person name="Akimitsu K."/>
            <person name="Kataoka I."/>
        </authorList>
    </citation>
    <scope>NUCLEOTIDE SEQUENCE [LARGE SCALE GENOMIC DNA]</scope>
    <source>
        <strain evidence="7">cv. Fuchu</strain>
    </source>
</reference>
<keyword evidence="1" id="KW-0479">Metal-binding</keyword>
<comment type="caution">
    <text evidence="6">The sequence shown here is derived from an EMBL/GenBank/DDBJ whole genome shotgun (WGS) entry which is preliminary data.</text>
</comment>
<protein>
    <recommendedName>
        <fullName evidence="5">SWIM-type domain-containing protein</fullName>
    </recommendedName>
</protein>
<dbReference type="InterPro" id="IPR006564">
    <property type="entry name" value="Znf_PMZ"/>
</dbReference>
<dbReference type="SMART" id="SM00575">
    <property type="entry name" value="ZnF_PMZ"/>
    <property type="match status" value="1"/>
</dbReference>
<keyword evidence="3" id="KW-0862">Zinc</keyword>
<feature type="domain" description="SWIM-type" evidence="5">
    <location>
        <begin position="152"/>
        <end position="190"/>
    </location>
</feature>
<keyword evidence="7" id="KW-1185">Reference proteome</keyword>
<dbReference type="PANTHER" id="PTHR31973:SF93">
    <property type="entry name" value="OS01G0595300 PROTEIN"/>
    <property type="match status" value="1"/>
</dbReference>
<dbReference type="PROSITE" id="PS50966">
    <property type="entry name" value="ZF_SWIM"/>
    <property type="match status" value="1"/>
</dbReference>
<organism evidence="6 7">
    <name type="scientific">Actinidia rufa</name>
    <dbReference type="NCBI Taxonomy" id="165716"/>
    <lineage>
        <taxon>Eukaryota</taxon>
        <taxon>Viridiplantae</taxon>
        <taxon>Streptophyta</taxon>
        <taxon>Embryophyta</taxon>
        <taxon>Tracheophyta</taxon>
        <taxon>Spermatophyta</taxon>
        <taxon>Magnoliopsida</taxon>
        <taxon>eudicotyledons</taxon>
        <taxon>Gunneridae</taxon>
        <taxon>Pentapetalae</taxon>
        <taxon>asterids</taxon>
        <taxon>Ericales</taxon>
        <taxon>Actinidiaceae</taxon>
        <taxon>Actinidia</taxon>
    </lineage>
</organism>
<evidence type="ECO:0000256" key="3">
    <source>
        <dbReference type="ARBA" id="ARBA00022833"/>
    </source>
</evidence>
<evidence type="ECO:0000256" key="1">
    <source>
        <dbReference type="ARBA" id="ARBA00022723"/>
    </source>
</evidence>
<dbReference type="OrthoDB" id="1304705at2759"/>